<accession>A0A1H2HTS2</accession>
<dbReference type="EMBL" id="LT629785">
    <property type="protein sequence ID" value="SDU35272.1"/>
    <property type="molecule type" value="Genomic_DNA"/>
</dbReference>
<dbReference type="RefSeq" id="WP_090197770.1">
    <property type="nucleotide sequence ID" value="NZ_LT629785.1"/>
</dbReference>
<keyword evidence="1" id="KW-0472">Membrane</keyword>
<dbReference type="Gene3D" id="3.30.70.1320">
    <property type="entry name" value="Multidrug efflux transporter AcrB pore domain like"/>
    <property type="match status" value="1"/>
</dbReference>
<dbReference type="InterPro" id="IPR027463">
    <property type="entry name" value="AcrB_DN_DC_subdom"/>
</dbReference>
<name>A0A1H2HTS2_9PSED</name>
<dbReference type="SUPFAM" id="SSF82693">
    <property type="entry name" value="Multidrug efflux transporter AcrB pore domain, PN1, PN2, PC1 and PC2 subdomains"/>
    <property type="match status" value="3"/>
</dbReference>
<dbReference type="AlphaFoldDB" id="A0A1H2HTS2"/>
<dbReference type="Proteomes" id="UP000243232">
    <property type="component" value="Chromosome I"/>
</dbReference>
<proteinExistence type="predicted"/>
<dbReference type="SUPFAM" id="SSF82714">
    <property type="entry name" value="Multidrug efflux transporter AcrB TolC docking domain, DN and DC subdomains"/>
    <property type="match status" value="2"/>
</dbReference>
<feature type="transmembrane region" description="Helical" evidence="1">
    <location>
        <begin position="888"/>
        <end position="909"/>
    </location>
</feature>
<dbReference type="PANTHER" id="PTHR32063:SF0">
    <property type="entry name" value="SWARMING MOTILITY PROTEIN SWRC"/>
    <property type="match status" value="1"/>
</dbReference>
<reference evidence="3" key="1">
    <citation type="submission" date="2016-10" db="EMBL/GenBank/DDBJ databases">
        <authorList>
            <person name="Varghese N."/>
            <person name="Submissions S."/>
        </authorList>
    </citation>
    <scope>NUCLEOTIDE SEQUENCE [LARGE SCALE GENOMIC DNA]</scope>
    <source>
        <strain evidence="3">DSM 17875</strain>
    </source>
</reference>
<feature type="transmembrane region" description="Helical" evidence="1">
    <location>
        <begin position="915"/>
        <end position="936"/>
    </location>
</feature>
<dbReference type="PANTHER" id="PTHR32063">
    <property type="match status" value="1"/>
</dbReference>
<dbReference type="GO" id="GO:0005886">
    <property type="term" value="C:plasma membrane"/>
    <property type="evidence" value="ECO:0007669"/>
    <property type="project" value="TreeGrafter"/>
</dbReference>
<feature type="transmembrane region" description="Helical" evidence="1">
    <location>
        <begin position="430"/>
        <end position="454"/>
    </location>
</feature>
<evidence type="ECO:0000313" key="2">
    <source>
        <dbReference type="EMBL" id="SDU35272.1"/>
    </source>
</evidence>
<feature type="transmembrane region" description="Helical" evidence="1">
    <location>
        <begin position="1009"/>
        <end position="1031"/>
    </location>
</feature>
<dbReference type="Gene3D" id="3.30.70.1440">
    <property type="entry name" value="Multidrug efflux transporter AcrB pore domain"/>
    <property type="match status" value="1"/>
</dbReference>
<dbReference type="GO" id="GO:0042910">
    <property type="term" value="F:xenobiotic transmembrane transporter activity"/>
    <property type="evidence" value="ECO:0007669"/>
    <property type="project" value="TreeGrafter"/>
</dbReference>
<dbReference type="PRINTS" id="PR00702">
    <property type="entry name" value="ACRIFLAVINRP"/>
</dbReference>
<sequence>MKILSSAVTHYRSTLSILLLLICVGVFSYQKMPVEAQPRVKVPYVSVTVVMQGASPEDVARLLVRPLEQELRTIENVEEIRAFARESGAAVYVKFVAGATHSDKAYNDVQSAVDRAKSELPTDAEEPEVEELTADDFPAITVVLTADEGTSERLVFRTAQMLQREIEGIDGVLEAAMVGSREEVVEALINPARLEHYNITNNELITSILGNNLLVPAGVIESGQGRFSVKVPGLIETYQDVFDIPAKSTPNGVITLADVADIRSTFKDAEGFSSYNGRPAILLEVQKRTESNQIAVASAVRNAVKALEGRIPNGIAVNYAFDLSEFSLALVEEMRGNIGTAMALVMVIVVGALGFRSGLLVGLGIPFSILFSLIGIRYLGYSFNMMVMFGMILALGMLIDGSIVITEFANRKMAEGMRNKDAYSLAVKRMFWPVVSSTATTLAAFLPLMFWPGVAGDFMGYLPVTVFWVLIGSLLYALFFAPFIGSLLPADKLDDATRAYLMHLEDQDPLTLPGHTGRYARAVKWTVQRPLLFCAVALLAVFSVFKLYGAYNNGVMFFAETEETVGFVSIRAQGNFSVNELRSIVGEVEQRVLEIDGVKTAYSFSGTKGGSRLSDKDEVGSILVELENPKTLGRSTRTVFEEMRQATADMAGIIVSAEVFEGGPPVGKPIQIQLESNDQAKLIATGRALREQIENNIEGVRNVTDTTPLPGIEWEIQVDRARAAQMGVNVIELGRAVQLVTTGVLLSEYRPTNTTEEVEIRVRYPLDARGLGVLDELRINTPDGAVPVSSFVTRVAKPKVDKIERLDAIDIIKVQADMQPGFLADNAVRDIKAWLVEHPLDPGVQVVFRGANEEQEDSQAFLAVAFLLALFLMFVLLVTQFNSFYQAFLTLTAVVTATGGVLLGLLITGSTFSTILTGVGVVALAGIVVNNNIILIDTYNVLRVEQPGLTPVEAAVRTCAQRLRPIFLTTATTILGLIPIAIGVSIDIVSRQIVVDGVVTSYFRPVAEAIVSGLFFATLMTLFFTPAMLVLPERLQQIYQAHIRPHLPKRKSSSAENKV</sequence>
<feature type="transmembrane region" description="Helical" evidence="1">
    <location>
        <begin position="386"/>
        <end position="409"/>
    </location>
</feature>
<feature type="transmembrane region" description="Helical" evidence="1">
    <location>
        <begin position="334"/>
        <end position="353"/>
    </location>
</feature>
<dbReference type="Pfam" id="PF00873">
    <property type="entry name" value="ACR_tran"/>
    <property type="match status" value="1"/>
</dbReference>
<keyword evidence="1" id="KW-1133">Transmembrane helix</keyword>
<evidence type="ECO:0000256" key="1">
    <source>
        <dbReference type="SAM" id="Phobius"/>
    </source>
</evidence>
<feature type="transmembrane region" description="Helical" evidence="1">
    <location>
        <begin position="531"/>
        <end position="551"/>
    </location>
</feature>
<feature type="transmembrane region" description="Helical" evidence="1">
    <location>
        <begin position="966"/>
        <end position="989"/>
    </location>
</feature>
<keyword evidence="1" id="KW-0812">Transmembrane</keyword>
<dbReference type="InterPro" id="IPR001036">
    <property type="entry name" value="Acrflvin-R"/>
</dbReference>
<feature type="transmembrane region" description="Helical" evidence="1">
    <location>
        <begin position="860"/>
        <end position="881"/>
    </location>
</feature>
<dbReference type="Gene3D" id="3.30.2090.10">
    <property type="entry name" value="Multidrug efflux transporter AcrB TolC docking domain, DN and DC subdomains"/>
    <property type="match status" value="2"/>
</dbReference>
<dbReference type="OrthoDB" id="5287122at2"/>
<organism evidence="2 3">
    <name type="scientific">Pseudomonas pohangensis</name>
    <dbReference type="NCBI Taxonomy" id="364197"/>
    <lineage>
        <taxon>Bacteria</taxon>
        <taxon>Pseudomonadati</taxon>
        <taxon>Pseudomonadota</taxon>
        <taxon>Gammaproteobacteria</taxon>
        <taxon>Pseudomonadales</taxon>
        <taxon>Pseudomonadaceae</taxon>
        <taxon>Pseudomonas</taxon>
    </lineage>
</organism>
<dbReference type="Gene3D" id="3.30.70.1430">
    <property type="entry name" value="Multidrug efflux transporter AcrB pore domain"/>
    <property type="match status" value="2"/>
</dbReference>
<keyword evidence="3" id="KW-1185">Reference proteome</keyword>
<gene>
    <name evidence="2" type="ORF">SAMN05216296_3259</name>
</gene>
<dbReference type="STRING" id="364197.SAMN05216296_3259"/>
<dbReference type="SUPFAM" id="SSF82866">
    <property type="entry name" value="Multidrug efflux transporter AcrB transmembrane domain"/>
    <property type="match status" value="2"/>
</dbReference>
<evidence type="ECO:0000313" key="3">
    <source>
        <dbReference type="Proteomes" id="UP000243232"/>
    </source>
</evidence>
<feature type="transmembrane region" description="Helical" evidence="1">
    <location>
        <begin position="360"/>
        <end position="380"/>
    </location>
</feature>
<protein>
    <submittedName>
        <fullName evidence="2">Multidrug efflux pump</fullName>
    </submittedName>
</protein>
<dbReference type="Gene3D" id="1.20.1640.10">
    <property type="entry name" value="Multidrug efflux transporter AcrB transmembrane domain"/>
    <property type="match status" value="2"/>
</dbReference>
<feature type="transmembrane region" description="Helical" evidence="1">
    <location>
        <begin position="466"/>
        <end position="488"/>
    </location>
</feature>